<evidence type="ECO:0000313" key="7">
    <source>
        <dbReference type="EMBL" id="MCB8883780.1"/>
    </source>
</evidence>
<feature type="domain" description="ABC transporter" evidence="6">
    <location>
        <begin position="2"/>
        <end position="238"/>
    </location>
</feature>
<evidence type="ECO:0000256" key="5">
    <source>
        <dbReference type="ARBA" id="ARBA00022970"/>
    </source>
</evidence>
<dbReference type="AlphaFoldDB" id="A0A963Z6M2"/>
<keyword evidence="5" id="KW-0029">Amino-acid transport</keyword>
<comment type="caution">
    <text evidence="7">The sequence shown here is derived from an EMBL/GenBank/DDBJ whole genome shotgun (WGS) entry which is preliminary data.</text>
</comment>
<dbReference type="Gene3D" id="3.40.50.300">
    <property type="entry name" value="P-loop containing nucleotide triphosphate hydrolases"/>
    <property type="match status" value="1"/>
</dbReference>
<dbReference type="GO" id="GO:0015807">
    <property type="term" value="P:L-amino acid transport"/>
    <property type="evidence" value="ECO:0007669"/>
    <property type="project" value="TreeGrafter"/>
</dbReference>
<dbReference type="GO" id="GO:0005524">
    <property type="term" value="F:ATP binding"/>
    <property type="evidence" value="ECO:0007669"/>
    <property type="project" value="UniProtKB-KW"/>
</dbReference>
<dbReference type="SUPFAM" id="SSF52540">
    <property type="entry name" value="P-loop containing nucleoside triphosphate hydrolases"/>
    <property type="match status" value="1"/>
</dbReference>
<sequence>MLEASDLQVRYGPVVALDNVSVKMDGGEIVAIVGANGVGKTTLMRTLAGLLQPVAGTITFAGRDVTRLGSHHLIRQGITLVPEGRHLFADLTVDENLRLGAFHWRRKAHRGEIDSELAKVYALFPDLLRRKTQLAGTLSGGQQQMVAVGRGLMSRPTCLLLDEPSLGLAPLVIRQIFRTLVSLRDTSGLSIILVEQDAEAALRIADRGYVMQRARVVLSGTGAELRANKLTREIYFGGLAQI</sequence>
<organism evidence="7 8">
    <name type="scientific">Acidisoma cellulosilyticum</name>
    <dbReference type="NCBI Taxonomy" id="2802395"/>
    <lineage>
        <taxon>Bacteria</taxon>
        <taxon>Pseudomonadati</taxon>
        <taxon>Pseudomonadota</taxon>
        <taxon>Alphaproteobacteria</taxon>
        <taxon>Acetobacterales</taxon>
        <taxon>Acidocellaceae</taxon>
        <taxon>Acidisoma</taxon>
    </lineage>
</organism>
<dbReference type="InterPro" id="IPR003593">
    <property type="entry name" value="AAA+_ATPase"/>
</dbReference>
<dbReference type="EMBL" id="JAESVA010000016">
    <property type="protein sequence ID" value="MCB8883780.1"/>
    <property type="molecule type" value="Genomic_DNA"/>
</dbReference>
<evidence type="ECO:0000256" key="4">
    <source>
        <dbReference type="ARBA" id="ARBA00022840"/>
    </source>
</evidence>
<dbReference type="GO" id="GO:0015658">
    <property type="term" value="F:branched-chain amino acid transmembrane transporter activity"/>
    <property type="evidence" value="ECO:0007669"/>
    <property type="project" value="TreeGrafter"/>
</dbReference>
<keyword evidence="8" id="KW-1185">Reference proteome</keyword>
<dbReference type="SMART" id="SM00382">
    <property type="entry name" value="AAA"/>
    <property type="match status" value="1"/>
</dbReference>
<dbReference type="PROSITE" id="PS00211">
    <property type="entry name" value="ABC_TRANSPORTER_1"/>
    <property type="match status" value="1"/>
</dbReference>
<dbReference type="Proteomes" id="UP000721844">
    <property type="component" value="Unassembled WGS sequence"/>
</dbReference>
<dbReference type="PANTHER" id="PTHR43820:SF4">
    <property type="entry name" value="HIGH-AFFINITY BRANCHED-CHAIN AMINO ACID TRANSPORT ATP-BINDING PROTEIN LIVF"/>
    <property type="match status" value="1"/>
</dbReference>
<keyword evidence="2" id="KW-0813">Transport</keyword>
<dbReference type="Pfam" id="PF00005">
    <property type="entry name" value="ABC_tran"/>
    <property type="match status" value="1"/>
</dbReference>
<proteinExistence type="inferred from homology"/>
<dbReference type="PANTHER" id="PTHR43820">
    <property type="entry name" value="HIGH-AFFINITY BRANCHED-CHAIN AMINO ACID TRANSPORT ATP-BINDING PROTEIN LIVF"/>
    <property type="match status" value="1"/>
</dbReference>
<evidence type="ECO:0000256" key="2">
    <source>
        <dbReference type="ARBA" id="ARBA00022448"/>
    </source>
</evidence>
<dbReference type="InterPro" id="IPR017871">
    <property type="entry name" value="ABC_transporter-like_CS"/>
</dbReference>
<dbReference type="InterPro" id="IPR027417">
    <property type="entry name" value="P-loop_NTPase"/>
</dbReference>
<evidence type="ECO:0000259" key="6">
    <source>
        <dbReference type="PROSITE" id="PS50893"/>
    </source>
</evidence>
<accession>A0A963Z6M2</accession>
<protein>
    <submittedName>
        <fullName evidence="7">ABC transporter ATP-binding protein</fullName>
    </submittedName>
</protein>
<evidence type="ECO:0000313" key="8">
    <source>
        <dbReference type="Proteomes" id="UP000721844"/>
    </source>
</evidence>
<name>A0A963Z6M2_9PROT</name>
<keyword evidence="3" id="KW-0547">Nucleotide-binding</keyword>
<dbReference type="InterPro" id="IPR003439">
    <property type="entry name" value="ABC_transporter-like_ATP-bd"/>
</dbReference>
<reference evidence="7 8" key="1">
    <citation type="journal article" date="2021" name="Microorganisms">
        <title>Acidisoma silvae sp. nov. and Acidisomacellulosilytica sp. nov., Two Acidophilic Bacteria Isolated from Decaying Wood, Hydrolyzing Cellulose and Producing Poly-3-hydroxybutyrate.</title>
        <authorList>
            <person name="Mieszkin S."/>
            <person name="Pouder E."/>
            <person name="Uroz S."/>
            <person name="Simon-Colin C."/>
            <person name="Alain K."/>
        </authorList>
    </citation>
    <scope>NUCLEOTIDE SEQUENCE [LARGE SCALE GENOMIC DNA]</scope>
    <source>
        <strain evidence="7 8">HW T5.17</strain>
    </source>
</reference>
<dbReference type="InterPro" id="IPR052156">
    <property type="entry name" value="BCAA_Transport_ATP-bd_LivF"/>
</dbReference>
<keyword evidence="4 7" id="KW-0067">ATP-binding</keyword>
<dbReference type="PROSITE" id="PS50893">
    <property type="entry name" value="ABC_TRANSPORTER_2"/>
    <property type="match status" value="1"/>
</dbReference>
<gene>
    <name evidence="7" type="ORF">ACELLULO517_26265</name>
</gene>
<dbReference type="GO" id="GO:0016887">
    <property type="term" value="F:ATP hydrolysis activity"/>
    <property type="evidence" value="ECO:0007669"/>
    <property type="project" value="InterPro"/>
</dbReference>
<evidence type="ECO:0000256" key="1">
    <source>
        <dbReference type="ARBA" id="ARBA00005417"/>
    </source>
</evidence>
<evidence type="ECO:0000256" key="3">
    <source>
        <dbReference type="ARBA" id="ARBA00022741"/>
    </source>
</evidence>
<dbReference type="CDD" id="cd03224">
    <property type="entry name" value="ABC_TM1139_LivF_branched"/>
    <property type="match status" value="1"/>
</dbReference>
<comment type="similarity">
    <text evidence="1">Belongs to the ABC transporter superfamily.</text>
</comment>